<sequence>MGDGYSVDAEQLRTHASKVSEIQARFGAVKSASSHITQDDQAYGLLCGWISGVLGERHADQDELIAYVAENLELAAAALRDTADYYESLDKDHADLIRSAGEGMP</sequence>
<dbReference type="InterPro" id="IPR022536">
    <property type="entry name" value="EspC"/>
</dbReference>
<accession>A0A2N3XUC8</accession>
<evidence type="ECO:0000313" key="1">
    <source>
        <dbReference type="EMBL" id="PKW14252.1"/>
    </source>
</evidence>
<dbReference type="STRING" id="994479.GCA_000194155_08032"/>
<gene>
    <name evidence="1" type="ORF">A8926_1854</name>
</gene>
<dbReference type="AlphaFoldDB" id="A0A2N3XUC8"/>
<evidence type="ECO:0000313" key="2">
    <source>
        <dbReference type="Proteomes" id="UP000233786"/>
    </source>
</evidence>
<dbReference type="RefSeq" id="WP_010316249.1">
    <property type="nucleotide sequence ID" value="NZ_CP061007.1"/>
</dbReference>
<comment type="caution">
    <text evidence="1">The sequence shown here is derived from an EMBL/GenBank/DDBJ whole genome shotgun (WGS) entry which is preliminary data.</text>
</comment>
<protein>
    <submittedName>
        <fullName evidence="1">Excreted virulence factor EspC (Type VII ESX diderm)</fullName>
    </submittedName>
</protein>
<dbReference type="Proteomes" id="UP000233786">
    <property type="component" value="Unassembled WGS sequence"/>
</dbReference>
<dbReference type="EMBL" id="PJNB01000001">
    <property type="protein sequence ID" value="PKW14252.1"/>
    <property type="molecule type" value="Genomic_DNA"/>
</dbReference>
<name>A0A2N3XUC8_SACSN</name>
<organism evidence="1 2">
    <name type="scientific">Saccharopolyspora spinosa</name>
    <dbReference type="NCBI Taxonomy" id="60894"/>
    <lineage>
        <taxon>Bacteria</taxon>
        <taxon>Bacillati</taxon>
        <taxon>Actinomycetota</taxon>
        <taxon>Actinomycetes</taxon>
        <taxon>Pseudonocardiales</taxon>
        <taxon>Pseudonocardiaceae</taxon>
        <taxon>Saccharopolyspora</taxon>
    </lineage>
</organism>
<dbReference type="OrthoDB" id="3688882at2"/>
<dbReference type="GO" id="GO:0009306">
    <property type="term" value="P:protein secretion"/>
    <property type="evidence" value="ECO:0007669"/>
    <property type="project" value="InterPro"/>
</dbReference>
<reference evidence="1" key="1">
    <citation type="submission" date="2017-12" db="EMBL/GenBank/DDBJ databases">
        <title>Sequencing the genomes of 1000 Actinobacteria strains.</title>
        <authorList>
            <person name="Klenk H.-P."/>
        </authorList>
    </citation>
    <scope>NUCLEOTIDE SEQUENCE [LARGE SCALE GENOMIC DNA]</scope>
    <source>
        <strain evidence="1">DSM 44228</strain>
    </source>
</reference>
<dbReference type="Pfam" id="PF10824">
    <property type="entry name" value="T7SS_ESX_EspC"/>
    <property type="match status" value="1"/>
</dbReference>
<keyword evidence="2" id="KW-1185">Reference proteome</keyword>
<proteinExistence type="predicted"/>